<organism evidence="1 2">
    <name type="scientific">Trebonia kvetii</name>
    <dbReference type="NCBI Taxonomy" id="2480626"/>
    <lineage>
        <taxon>Bacteria</taxon>
        <taxon>Bacillati</taxon>
        <taxon>Actinomycetota</taxon>
        <taxon>Actinomycetes</taxon>
        <taxon>Streptosporangiales</taxon>
        <taxon>Treboniaceae</taxon>
        <taxon>Trebonia</taxon>
    </lineage>
</organism>
<comment type="caution">
    <text evidence="1">The sequence shown here is derived from an EMBL/GenBank/DDBJ whole genome shotgun (WGS) entry which is preliminary data.</text>
</comment>
<dbReference type="AlphaFoldDB" id="A0A6P2C4H6"/>
<sequence>MPSPSWFFRHDGAAAAAYVAGDDGFGAFRKVSRQRGKANPDEHYRQVAEVYKAAVDRRLPPLKAIQAQWNVSRADAAKYVKRARELGFLGWPERRGVPGYESARQAVGPGS</sequence>
<name>A0A6P2C4H6_9ACTN</name>
<reference evidence="1 2" key="1">
    <citation type="submission" date="2018-11" db="EMBL/GenBank/DDBJ databases">
        <title>Trebonia kvetii gen.nov., sp.nov., a novel acidophilic actinobacterium, and proposal of the new actinobacterial family Treboniaceae fam. nov.</title>
        <authorList>
            <person name="Rapoport D."/>
            <person name="Sagova-Mareckova M."/>
            <person name="Sedlacek I."/>
            <person name="Provaznik J."/>
            <person name="Kralova S."/>
            <person name="Pavlinic D."/>
            <person name="Benes V."/>
            <person name="Kopecky J."/>
        </authorList>
    </citation>
    <scope>NUCLEOTIDE SEQUENCE [LARGE SCALE GENOMIC DNA]</scope>
    <source>
        <strain evidence="1 2">15Tr583</strain>
    </source>
</reference>
<protein>
    <submittedName>
        <fullName evidence="1">Uncharacterized protein</fullName>
    </submittedName>
</protein>
<evidence type="ECO:0000313" key="1">
    <source>
        <dbReference type="EMBL" id="TVZ06319.1"/>
    </source>
</evidence>
<dbReference type="Proteomes" id="UP000460272">
    <property type="component" value="Unassembled WGS sequence"/>
</dbReference>
<proteinExistence type="predicted"/>
<accession>A0A6P2C4H6</accession>
<keyword evidence="2" id="KW-1185">Reference proteome</keyword>
<gene>
    <name evidence="1" type="ORF">EAS64_02500</name>
</gene>
<dbReference type="EMBL" id="RPFW01000001">
    <property type="protein sequence ID" value="TVZ06319.1"/>
    <property type="molecule type" value="Genomic_DNA"/>
</dbReference>
<dbReference type="OrthoDB" id="4762720at2"/>
<dbReference type="RefSeq" id="WP_145851074.1">
    <property type="nucleotide sequence ID" value="NZ_RPFW01000001.1"/>
</dbReference>
<evidence type="ECO:0000313" key="2">
    <source>
        <dbReference type="Proteomes" id="UP000460272"/>
    </source>
</evidence>